<protein>
    <submittedName>
        <fullName evidence="10">SusC/RagA family TonB-linked outer membrane protein</fullName>
    </submittedName>
</protein>
<feature type="signal peptide" evidence="8">
    <location>
        <begin position="1"/>
        <end position="23"/>
    </location>
</feature>
<feature type="chain" id="PRO_5047457246" evidence="8">
    <location>
        <begin position="24"/>
        <end position="995"/>
    </location>
</feature>
<dbReference type="Pfam" id="PF07715">
    <property type="entry name" value="Plug"/>
    <property type="match status" value="1"/>
</dbReference>
<dbReference type="Gene3D" id="2.170.130.10">
    <property type="entry name" value="TonB-dependent receptor, plug domain"/>
    <property type="match status" value="1"/>
</dbReference>
<accession>A0ABU9NI00</accession>
<reference evidence="10 11" key="1">
    <citation type="submission" date="2024-03" db="EMBL/GenBank/DDBJ databases">
        <title>Two novel species of the genus Flavobacterium exhibiting potentially degradation of complex polysaccharides.</title>
        <authorList>
            <person name="Lian X."/>
        </authorList>
    </citation>
    <scope>NUCLEOTIDE SEQUENCE [LARGE SCALE GENOMIC DNA]</scope>
    <source>
        <strain evidence="10 11">N6</strain>
    </source>
</reference>
<dbReference type="InterPro" id="IPR023997">
    <property type="entry name" value="TonB-dep_OMP_SusC/RagA_CS"/>
</dbReference>
<name>A0ABU9NI00_9FLAO</name>
<evidence type="ECO:0000256" key="1">
    <source>
        <dbReference type="ARBA" id="ARBA00004571"/>
    </source>
</evidence>
<dbReference type="PROSITE" id="PS52016">
    <property type="entry name" value="TONB_DEPENDENT_REC_3"/>
    <property type="match status" value="1"/>
</dbReference>
<dbReference type="RefSeq" id="WP_342690102.1">
    <property type="nucleotide sequence ID" value="NZ_JBCGDP010000001.1"/>
</dbReference>
<proteinExistence type="inferred from homology"/>
<evidence type="ECO:0000313" key="11">
    <source>
        <dbReference type="Proteomes" id="UP001468798"/>
    </source>
</evidence>
<dbReference type="InterPro" id="IPR023996">
    <property type="entry name" value="TonB-dep_OMP_SusC/RagA"/>
</dbReference>
<evidence type="ECO:0000256" key="7">
    <source>
        <dbReference type="PROSITE-ProRule" id="PRU01360"/>
    </source>
</evidence>
<keyword evidence="5 7" id="KW-0472">Membrane</keyword>
<dbReference type="InterPro" id="IPR012910">
    <property type="entry name" value="Plug_dom"/>
</dbReference>
<evidence type="ECO:0000256" key="3">
    <source>
        <dbReference type="ARBA" id="ARBA00022452"/>
    </source>
</evidence>
<comment type="subcellular location">
    <subcellularLocation>
        <location evidence="1 7">Cell outer membrane</location>
        <topology evidence="1 7">Multi-pass membrane protein</topology>
    </subcellularLocation>
</comment>
<keyword evidence="4 7" id="KW-0812">Transmembrane</keyword>
<dbReference type="InterPro" id="IPR036942">
    <property type="entry name" value="Beta-barrel_TonB_sf"/>
</dbReference>
<evidence type="ECO:0000256" key="6">
    <source>
        <dbReference type="ARBA" id="ARBA00023237"/>
    </source>
</evidence>
<dbReference type="EMBL" id="JBCGDP010000001">
    <property type="protein sequence ID" value="MEM0574944.1"/>
    <property type="molecule type" value="Genomic_DNA"/>
</dbReference>
<dbReference type="Gene3D" id="2.40.170.20">
    <property type="entry name" value="TonB-dependent receptor, beta-barrel domain"/>
    <property type="match status" value="1"/>
</dbReference>
<comment type="caution">
    <text evidence="10">The sequence shown here is derived from an EMBL/GenBank/DDBJ whole genome shotgun (WGS) entry which is preliminary data.</text>
</comment>
<dbReference type="InterPro" id="IPR037066">
    <property type="entry name" value="Plug_dom_sf"/>
</dbReference>
<dbReference type="NCBIfam" id="TIGR04057">
    <property type="entry name" value="SusC_RagA_signa"/>
    <property type="match status" value="1"/>
</dbReference>
<keyword evidence="2 7" id="KW-0813">Transport</keyword>
<evidence type="ECO:0000313" key="10">
    <source>
        <dbReference type="EMBL" id="MEM0574944.1"/>
    </source>
</evidence>
<evidence type="ECO:0000256" key="4">
    <source>
        <dbReference type="ARBA" id="ARBA00022692"/>
    </source>
</evidence>
<dbReference type="InterPro" id="IPR039426">
    <property type="entry name" value="TonB-dep_rcpt-like"/>
</dbReference>
<sequence>MKNSLLKGLMVFLTVLCTGMAYSQEITGKVSDASGPLPGANVLVKGTTISTQTDFDGRYTLKNVSSDAILVFSYIGLRKQEVSTTGKSVINVVLKDDSAELREVIVVGYGTVKKKDATGAVDQLGAKQFDNVAATNPAELLRGKVSGVQVTQSSGEPGAAISVRIRGNSSIRSGNNPLYVVDGVPLDGGEVSSGGNDIAGLGSSSARNPLNFLNQNDIESISILKDASSTAVYGSRGANGVIVITTKKGKSKMPTLTYGTSISFSKISGDFRLLSGDEFVAAGGQDRGSRSYNWEDAILRNGFSQNHDLTFSSGTENSNTRLSIGATSTDGIVKNTGLDKYTLAFNNNNNFFNGNLKVDTNVIYAALNDQTTLISNNAGYIGNLIGTALYWNPTLPIRQPDGSYTYVGDDYLNPVQLLDSYKDYTNTNKLLANISATLKITNSLKYKFLFGVETSNSVRKRQLLPTMRIASDDLTGNDAANGGVLKRGLAEISGVNKFNKTFEHTLLFDKNFNDNFQMNGVLGFSYYSYDVNGNNARGQGYVEAQTNLIDNIQGGIAQEFRASSFKNKIELQSYFAKAEFILYKDLVVTGSIRADGSTKLGADDKWGYFPAVGAAYKIVNTGEGLVNDFKIRGNYGLTGNQEFPVNSALSKAIYGNGGTPQTVSGANDLLRWETTTSYGIGTDFTLLNNRLTGSFDYFHRDTKDLIAPVPQATAQPGPGSNRSVNLPGNLINSGFEVALSYKIIDTDDISWNFSANAAFLKNSMENFGSVQLLAGGINGQGLSGAYAEVIKDGYPLYTYYLYDFKGYDAAGNSIYTAADGTETGLGNADKKYLDKQPLPKINIGFSTNFTYKSFDVSTSFYGAFGHYIYNNTANAYFFKSALLGGRNVTPEVAASPQNGSDPNSPSTKYLEKGDFLRMGNLTLGYTFKGTAMERFKINSARFFVSANNLFVITSYSGFDPEVDTNKALNGVPSAGMDYLSYPRDRSIAVGLNVTF</sequence>
<dbReference type="InterPro" id="IPR008969">
    <property type="entry name" value="CarboxyPept-like_regulatory"/>
</dbReference>
<keyword evidence="6 7" id="KW-0998">Cell outer membrane</keyword>
<dbReference type="SUPFAM" id="SSF49464">
    <property type="entry name" value="Carboxypeptidase regulatory domain-like"/>
    <property type="match status" value="1"/>
</dbReference>
<comment type="similarity">
    <text evidence="7">Belongs to the TonB-dependent receptor family.</text>
</comment>
<keyword evidence="11" id="KW-1185">Reference proteome</keyword>
<dbReference type="NCBIfam" id="TIGR04056">
    <property type="entry name" value="OMP_RagA_SusC"/>
    <property type="match status" value="1"/>
</dbReference>
<gene>
    <name evidence="10" type="ORF">WFZ86_00370</name>
</gene>
<dbReference type="SUPFAM" id="SSF56935">
    <property type="entry name" value="Porins"/>
    <property type="match status" value="1"/>
</dbReference>
<evidence type="ECO:0000256" key="5">
    <source>
        <dbReference type="ARBA" id="ARBA00023136"/>
    </source>
</evidence>
<feature type="domain" description="TonB-dependent receptor plug" evidence="9">
    <location>
        <begin position="113"/>
        <end position="241"/>
    </location>
</feature>
<dbReference type="Gene3D" id="2.60.40.1120">
    <property type="entry name" value="Carboxypeptidase-like, regulatory domain"/>
    <property type="match status" value="1"/>
</dbReference>
<evidence type="ECO:0000259" key="9">
    <source>
        <dbReference type="Pfam" id="PF07715"/>
    </source>
</evidence>
<organism evidence="10 11">
    <name type="scientific">Flavobacterium polysaccharolyticum</name>
    <dbReference type="NCBI Taxonomy" id="3133148"/>
    <lineage>
        <taxon>Bacteria</taxon>
        <taxon>Pseudomonadati</taxon>
        <taxon>Bacteroidota</taxon>
        <taxon>Flavobacteriia</taxon>
        <taxon>Flavobacteriales</taxon>
        <taxon>Flavobacteriaceae</taxon>
        <taxon>Flavobacterium</taxon>
    </lineage>
</organism>
<dbReference type="Proteomes" id="UP001468798">
    <property type="component" value="Unassembled WGS sequence"/>
</dbReference>
<keyword evidence="3 7" id="KW-1134">Transmembrane beta strand</keyword>
<dbReference type="Pfam" id="PF13715">
    <property type="entry name" value="CarbopepD_reg_2"/>
    <property type="match status" value="1"/>
</dbReference>
<evidence type="ECO:0000256" key="2">
    <source>
        <dbReference type="ARBA" id="ARBA00022448"/>
    </source>
</evidence>
<keyword evidence="8" id="KW-0732">Signal</keyword>
<evidence type="ECO:0000256" key="8">
    <source>
        <dbReference type="SAM" id="SignalP"/>
    </source>
</evidence>